<dbReference type="Pfam" id="PF13263">
    <property type="entry name" value="PHP_C"/>
    <property type="match status" value="1"/>
</dbReference>
<dbReference type="PANTHER" id="PTHR42924:SF3">
    <property type="entry name" value="POLYMERASE_HISTIDINOL PHOSPHATASE N-TERMINAL DOMAIN-CONTAINING PROTEIN"/>
    <property type="match status" value="1"/>
</dbReference>
<dbReference type="OrthoDB" id="50465at2157"/>
<dbReference type="CDD" id="cd07432">
    <property type="entry name" value="PHP_HisPPase"/>
    <property type="match status" value="1"/>
</dbReference>
<evidence type="ECO:0000313" key="2">
    <source>
        <dbReference type="EMBL" id="KZX13285.1"/>
    </source>
</evidence>
<accession>A0A162FHV9</accession>
<dbReference type="InterPro" id="IPR052018">
    <property type="entry name" value="PHP_domain"/>
</dbReference>
<dbReference type="AlphaFoldDB" id="A0A162FHV9"/>
<dbReference type="InterPro" id="IPR004013">
    <property type="entry name" value="PHP_dom"/>
</dbReference>
<keyword evidence="3" id="KW-1185">Reference proteome</keyword>
<dbReference type="SMART" id="SM00481">
    <property type="entry name" value="POLIIIAc"/>
    <property type="match status" value="1"/>
</dbReference>
<gene>
    <name evidence="2" type="ORF">MBORA_07710</name>
</gene>
<dbReference type="GO" id="GO:0004534">
    <property type="term" value="F:5'-3' RNA exonuclease activity"/>
    <property type="evidence" value="ECO:0007669"/>
    <property type="project" value="TreeGrafter"/>
</dbReference>
<dbReference type="InterPro" id="IPR016195">
    <property type="entry name" value="Pol/histidinol_Pase-like"/>
</dbReference>
<dbReference type="GO" id="GO:0035312">
    <property type="term" value="F:5'-3' DNA exonuclease activity"/>
    <property type="evidence" value="ECO:0007669"/>
    <property type="project" value="TreeGrafter"/>
</dbReference>
<sequence>MLKMDSHIHSEYSPDSFAKIDNIFRKAIQENIKIIALSDHNTVDGSKVACEKSKDLDILVVPSIEISSSEGHILGFGCEELIPRDLSPAETIDRIHDQGALAIIPHPYCFYRHGLLHKSKDKNLKIDAIETKNARFIIGYCNWKAKKLSNKKNLPALGASDAHYHEFVGDCYSLIDCEKDVDSVLKAIKKNKVEAHGNGTSNVLLSKYLFEKNILKKFE</sequence>
<dbReference type="PATRIC" id="fig|66851.6.peg.846"/>
<dbReference type="Pfam" id="PF02811">
    <property type="entry name" value="PHP"/>
    <property type="match status" value="1"/>
</dbReference>
<organism evidence="2 3">
    <name type="scientific">Methanobrevibacter oralis</name>
    <dbReference type="NCBI Taxonomy" id="66851"/>
    <lineage>
        <taxon>Archaea</taxon>
        <taxon>Methanobacteriati</taxon>
        <taxon>Methanobacteriota</taxon>
        <taxon>Methanomada group</taxon>
        <taxon>Methanobacteria</taxon>
        <taxon>Methanobacteriales</taxon>
        <taxon>Methanobacteriaceae</taxon>
        <taxon>Methanobrevibacter</taxon>
    </lineage>
</organism>
<comment type="caution">
    <text evidence="2">The sequence shown here is derived from an EMBL/GenBank/DDBJ whole genome shotgun (WGS) entry which is preliminary data.</text>
</comment>
<feature type="domain" description="Polymerase/histidinol phosphatase N-terminal" evidence="1">
    <location>
        <begin position="4"/>
        <end position="70"/>
    </location>
</feature>
<dbReference type="EMBL" id="LWMU01000054">
    <property type="protein sequence ID" value="KZX13285.1"/>
    <property type="molecule type" value="Genomic_DNA"/>
</dbReference>
<evidence type="ECO:0000259" key="1">
    <source>
        <dbReference type="SMART" id="SM00481"/>
    </source>
</evidence>
<dbReference type="RefSeq" id="WP_063720256.1">
    <property type="nucleotide sequence ID" value="NZ_CAJVUI010000008.1"/>
</dbReference>
<dbReference type="STRING" id="66851.MBORA_07710"/>
<dbReference type="PANTHER" id="PTHR42924">
    <property type="entry name" value="EXONUCLEASE"/>
    <property type="match status" value="1"/>
</dbReference>
<reference evidence="3" key="1">
    <citation type="journal article" date="2016" name="Genome Announc.">
        <title>Draft Genome Sequences of Methanobrevibacter curvatus DSM11111, Methanobrevibacter cuticularis DSM11139, Methanobrevibacter filiformis DSM11501, and Methanobrevibacter oralis DSM7256.</title>
        <authorList>
            <person name="Poehlein A."/>
            <person name="Seedorf H."/>
        </authorList>
    </citation>
    <scope>NUCLEOTIDE SEQUENCE [LARGE SCALE GENOMIC DNA]</scope>
    <source>
        <strain evidence="3">DSM 7256 / JCM 30027 / ZR</strain>
    </source>
</reference>
<protein>
    <submittedName>
        <fullName evidence="2">PHP domain protein</fullName>
    </submittedName>
</protein>
<proteinExistence type="predicted"/>
<dbReference type="Gene3D" id="3.20.20.140">
    <property type="entry name" value="Metal-dependent hydrolases"/>
    <property type="match status" value="1"/>
</dbReference>
<dbReference type="Proteomes" id="UP000077428">
    <property type="component" value="Unassembled WGS sequence"/>
</dbReference>
<name>A0A162FHV9_METOA</name>
<dbReference type="SUPFAM" id="SSF89550">
    <property type="entry name" value="PHP domain-like"/>
    <property type="match status" value="1"/>
</dbReference>
<evidence type="ECO:0000313" key="3">
    <source>
        <dbReference type="Proteomes" id="UP000077428"/>
    </source>
</evidence>
<dbReference type="InterPro" id="IPR003141">
    <property type="entry name" value="Pol/His_phosphatase_N"/>
</dbReference>